<dbReference type="PANTHER" id="PTHR48021:SF33">
    <property type="entry name" value="AT22075P-RELATED"/>
    <property type="match status" value="1"/>
</dbReference>
<feature type="transmembrane region" description="Helical" evidence="5">
    <location>
        <begin position="345"/>
        <end position="368"/>
    </location>
</feature>
<feature type="domain" description="Major facilitator superfamily (MFS) profile" evidence="6">
    <location>
        <begin position="12"/>
        <end position="478"/>
    </location>
</feature>
<dbReference type="InterPro" id="IPR050549">
    <property type="entry name" value="MFS_Trehalose_Transporter"/>
</dbReference>
<feature type="transmembrane region" description="Helical" evidence="5">
    <location>
        <begin position="256"/>
        <end position="278"/>
    </location>
</feature>
<feature type="transmembrane region" description="Helical" evidence="5">
    <location>
        <begin position="174"/>
        <end position="192"/>
    </location>
</feature>
<dbReference type="PROSITE" id="PS50850">
    <property type="entry name" value="MFS"/>
    <property type="match status" value="1"/>
</dbReference>
<dbReference type="InterPro" id="IPR036259">
    <property type="entry name" value="MFS_trans_sf"/>
</dbReference>
<feature type="transmembrane region" description="Helical" evidence="5">
    <location>
        <begin position="147"/>
        <end position="168"/>
    </location>
</feature>
<dbReference type="EMBL" id="CH940649">
    <property type="protein sequence ID" value="KRF81359.1"/>
    <property type="molecule type" value="Genomic_DNA"/>
</dbReference>
<dbReference type="Gene3D" id="1.20.1250.20">
    <property type="entry name" value="MFS general substrate transporter like domains"/>
    <property type="match status" value="1"/>
</dbReference>
<dbReference type="InterPro" id="IPR020846">
    <property type="entry name" value="MFS_dom"/>
</dbReference>
<comment type="subcellular location">
    <subcellularLocation>
        <location evidence="1">Membrane</location>
        <topology evidence="1">Multi-pass membrane protein</topology>
    </subcellularLocation>
</comment>
<dbReference type="STRING" id="7244.A0A0Q9WHY5"/>
<feature type="transmembrane region" description="Helical" evidence="5">
    <location>
        <begin position="453"/>
        <end position="474"/>
    </location>
</feature>
<keyword evidence="4 5" id="KW-0472">Membrane</keyword>
<evidence type="ECO:0000313" key="7">
    <source>
        <dbReference type="EMBL" id="KRF81358.1"/>
    </source>
</evidence>
<protein>
    <submittedName>
        <fullName evidence="7">Uncharacterized protein, isoform B</fullName>
    </submittedName>
    <submittedName>
        <fullName evidence="8">Uncharacterized protein, isoform C</fullName>
    </submittedName>
    <submittedName>
        <fullName evidence="9">Uncharacterized protein, isoform E</fullName>
    </submittedName>
</protein>
<dbReference type="GO" id="GO:0022857">
    <property type="term" value="F:transmembrane transporter activity"/>
    <property type="evidence" value="ECO:0007669"/>
    <property type="project" value="InterPro"/>
</dbReference>
<dbReference type="EMBL" id="CH940649">
    <property type="protein sequence ID" value="KRF81361.1"/>
    <property type="molecule type" value="Genomic_DNA"/>
</dbReference>
<feature type="transmembrane region" description="Helical" evidence="5">
    <location>
        <begin position="113"/>
        <end position="135"/>
    </location>
</feature>
<dbReference type="GO" id="GO:0016020">
    <property type="term" value="C:membrane"/>
    <property type="evidence" value="ECO:0007669"/>
    <property type="project" value="UniProtKB-SubCell"/>
</dbReference>
<name>A0A0Q9WHY5_DROVI</name>
<evidence type="ECO:0000256" key="4">
    <source>
        <dbReference type="ARBA" id="ARBA00023136"/>
    </source>
</evidence>
<evidence type="ECO:0000313" key="9">
    <source>
        <dbReference type="EMBL" id="KRF81361.1"/>
    </source>
</evidence>
<sequence>MCLPNRVSGSAIQSLTTAIGNLICFNFGLMFGITPAHMTLYESEALTPLNTVTDPAGTAWLTGYLFLSAALGAIFSGCLALRIGPKSVLLCCGLLQIFGWFSIHFGFDIVHIYASRMFGGVAAGAAFVVLPIFINEIAETREKAARLTFTIELWRTLGILLGFVVGFYVSYDHVNIVGCILSCAFSLVFPFAQESPHYYLRKGNLASLEKSLRWYRGIRDLDDRDQPEYLNELAEFKAEMKGQSQGIGSAPYSHSYVVRLICVSFLLTICGKLSGVFVELNYAADFLGRTGYSTELNYVLLAAAQCVGALFARLIGPQLPRKVTRPPFSSFTIFPHSPANFHIRYLSLQLLLCLSSLLAAVPVITLALFKQFGSSWSLGIWCERYLPIVLLAAQLFFVSFGLYPLAAVVSSEVLPTKLHDLLYSLASSVSWLLLFGMIEAFNAVKSTLGPGLVLYLWVFAAASIFVGLISLPLLPETRNRRPSAVQREMGYVRQEGVAKVASAINGHISTHI</sequence>
<dbReference type="AlphaFoldDB" id="A0A0Q9WHY5"/>
<feature type="transmembrane region" description="Helical" evidence="5">
    <location>
        <begin position="298"/>
        <end position="316"/>
    </location>
</feature>
<feature type="transmembrane region" description="Helical" evidence="5">
    <location>
        <begin position="421"/>
        <end position="441"/>
    </location>
</feature>
<keyword evidence="2 5" id="KW-0812">Transmembrane</keyword>
<feature type="transmembrane region" description="Helical" evidence="5">
    <location>
        <begin position="12"/>
        <end position="38"/>
    </location>
</feature>
<keyword evidence="3 5" id="KW-1133">Transmembrane helix</keyword>
<feature type="transmembrane region" description="Helical" evidence="5">
    <location>
        <begin position="58"/>
        <end position="81"/>
    </location>
</feature>
<dbReference type="InterPro" id="IPR005829">
    <property type="entry name" value="Sugar_transporter_CS"/>
</dbReference>
<dbReference type="Pfam" id="PF00083">
    <property type="entry name" value="Sugar_tr"/>
    <property type="match status" value="1"/>
</dbReference>
<feature type="transmembrane region" description="Helical" evidence="5">
    <location>
        <begin position="388"/>
        <end position="409"/>
    </location>
</feature>
<feature type="transmembrane region" description="Helical" evidence="5">
    <location>
        <begin position="88"/>
        <end position="107"/>
    </location>
</feature>
<reference evidence="9" key="3">
    <citation type="submission" date="2015-11" db="EMBL/GenBank/DDBJ databases">
        <authorList>
            <consortium name="FlyBase"/>
        </authorList>
    </citation>
    <scope>NUCLEOTIDE SEQUENCE</scope>
    <source>
        <strain evidence="9">TSC#15010-1051.87</strain>
    </source>
</reference>
<dbReference type="PANTHER" id="PTHR48021">
    <property type="match status" value="1"/>
</dbReference>
<evidence type="ECO:0000259" key="6">
    <source>
        <dbReference type="PROSITE" id="PS50850"/>
    </source>
</evidence>
<reference evidence="9" key="2">
    <citation type="journal article" date="2008" name="Bioinformatics">
        <title>Assembly reconciliation.</title>
        <authorList>
            <person name="Zimin A.V."/>
            <person name="Smith D.R."/>
            <person name="Sutton G."/>
            <person name="Yorke J.A."/>
        </authorList>
    </citation>
    <scope>NUCLEOTIDE SEQUENCE</scope>
    <source>
        <strain evidence="9">TSC#15010-1051.87</strain>
    </source>
</reference>
<dbReference type="PROSITE" id="PS00217">
    <property type="entry name" value="SUGAR_TRANSPORT_2"/>
    <property type="match status" value="1"/>
</dbReference>
<dbReference type="SUPFAM" id="SSF103473">
    <property type="entry name" value="MFS general substrate transporter"/>
    <property type="match status" value="1"/>
</dbReference>
<evidence type="ECO:0000256" key="1">
    <source>
        <dbReference type="ARBA" id="ARBA00004141"/>
    </source>
</evidence>
<keyword evidence="10" id="KW-1185">Reference proteome</keyword>
<dbReference type="InParanoid" id="A0A0Q9WHY5"/>
<evidence type="ECO:0000313" key="8">
    <source>
        <dbReference type="EMBL" id="KRF81359.1"/>
    </source>
</evidence>
<proteinExistence type="predicted"/>
<evidence type="ECO:0000256" key="3">
    <source>
        <dbReference type="ARBA" id="ARBA00022989"/>
    </source>
</evidence>
<dbReference type="EMBL" id="CH940649">
    <property type="protein sequence ID" value="KRF81358.1"/>
    <property type="molecule type" value="Genomic_DNA"/>
</dbReference>
<evidence type="ECO:0000256" key="2">
    <source>
        <dbReference type="ARBA" id="ARBA00022692"/>
    </source>
</evidence>
<accession>A0A0Q9WHY5</accession>
<dbReference type="Proteomes" id="UP000008792">
    <property type="component" value="Unassembled WGS sequence"/>
</dbReference>
<evidence type="ECO:0000256" key="5">
    <source>
        <dbReference type="SAM" id="Phobius"/>
    </source>
</evidence>
<dbReference type="OrthoDB" id="6612291at2759"/>
<reference evidence="9 10" key="1">
    <citation type="journal article" date="2007" name="Nature">
        <title>Evolution of genes and genomes on the Drosophila phylogeny.</title>
        <authorList>
            <consortium name="Drosophila 12 Genomes Consortium"/>
            <person name="Clark A.G."/>
            <person name="Eisen M.B."/>
            <person name="Smith D.R."/>
            <person name="Bergman C.M."/>
            <person name="Oliver B."/>
            <person name="Markow T.A."/>
            <person name="Kaufman T.C."/>
            <person name="Kellis M."/>
            <person name="Gelbart W."/>
            <person name="Iyer V.N."/>
            <person name="Pollard D.A."/>
            <person name="Sackton T.B."/>
            <person name="Larracuente A.M."/>
            <person name="Singh N.D."/>
            <person name="Abad J.P."/>
            <person name="Abt D.N."/>
            <person name="Adryan B."/>
            <person name="Aguade M."/>
            <person name="Akashi H."/>
            <person name="Anderson W.W."/>
            <person name="Aquadro C.F."/>
            <person name="Ardell D.H."/>
            <person name="Arguello R."/>
            <person name="Artieri C.G."/>
            <person name="Barbash D.A."/>
            <person name="Barker D."/>
            <person name="Barsanti P."/>
            <person name="Batterham P."/>
            <person name="Batzoglou S."/>
            <person name="Begun D."/>
            <person name="Bhutkar A."/>
            <person name="Blanco E."/>
            <person name="Bosak S.A."/>
            <person name="Bradley R.K."/>
            <person name="Brand A.D."/>
            <person name="Brent M.R."/>
            <person name="Brooks A.N."/>
            <person name="Brown R.H."/>
            <person name="Butlin R.K."/>
            <person name="Caggese C."/>
            <person name="Calvi B.R."/>
            <person name="Bernardo de Carvalho A."/>
            <person name="Caspi A."/>
            <person name="Castrezana S."/>
            <person name="Celniker S.E."/>
            <person name="Chang J.L."/>
            <person name="Chapple C."/>
            <person name="Chatterji S."/>
            <person name="Chinwalla A."/>
            <person name="Civetta A."/>
            <person name="Clifton S.W."/>
            <person name="Comeron J.M."/>
            <person name="Costello J.C."/>
            <person name="Coyne J.A."/>
            <person name="Daub J."/>
            <person name="David R.G."/>
            <person name="Delcher A.L."/>
            <person name="Delehaunty K."/>
            <person name="Do C.B."/>
            <person name="Ebling H."/>
            <person name="Edwards K."/>
            <person name="Eickbush T."/>
            <person name="Evans J.D."/>
            <person name="Filipski A."/>
            <person name="Findeiss S."/>
            <person name="Freyhult E."/>
            <person name="Fulton L."/>
            <person name="Fulton R."/>
            <person name="Garcia A.C."/>
            <person name="Gardiner A."/>
            <person name="Garfield D.A."/>
            <person name="Garvin B.E."/>
            <person name="Gibson G."/>
            <person name="Gilbert D."/>
            <person name="Gnerre S."/>
            <person name="Godfrey J."/>
            <person name="Good R."/>
            <person name="Gotea V."/>
            <person name="Gravely B."/>
            <person name="Greenberg A.J."/>
            <person name="Griffiths-Jones S."/>
            <person name="Gross S."/>
            <person name="Guigo R."/>
            <person name="Gustafson E.A."/>
            <person name="Haerty W."/>
            <person name="Hahn M.W."/>
            <person name="Halligan D.L."/>
            <person name="Halpern A.L."/>
            <person name="Halter G.M."/>
            <person name="Han M.V."/>
            <person name="Heger A."/>
            <person name="Hillier L."/>
            <person name="Hinrichs A.S."/>
            <person name="Holmes I."/>
            <person name="Hoskins R.A."/>
            <person name="Hubisz M.J."/>
            <person name="Hultmark D."/>
            <person name="Huntley M.A."/>
            <person name="Jaffe D.B."/>
            <person name="Jagadeeshan S."/>
            <person name="Jeck W.R."/>
            <person name="Johnson J."/>
            <person name="Jones C.D."/>
            <person name="Jordan W.C."/>
            <person name="Karpen G.H."/>
            <person name="Kataoka E."/>
            <person name="Keightley P.D."/>
            <person name="Kheradpour P."/>
            <person name="Kirkness E.F."/>
            <person name="Koerich L.B."/>
            <person name="Kristiansen K."/>
            <person name="Kudrna D."/>
            <person name="Kulathinal R.J."/>
            <person name="Kumar S."/>
            <person name="Kwok R."/>
            <person name="Lander E."/>
            <person name="Langley C.H."/>
            <person name="Lapoint R."/>
            <person name="Lazzaro B.P."/>
            <person name="Lee S.J."/>
            <person name="Levesque L."/>
            <person name="Li R."/>
            <person name="Lin C.F."/>
            <person name="Lin M.F."/>
            <person name="Lindblad-Toh K."/>
            <person name="Llopart A."/>
            <person name="Long M."/>
            <person name="Low L."/>
            <person name="Lozovsky E."/>
            <person name="Lu J."/>
            <person name="Luo M."/>
            <person name="Machado C.A."/>
            <person name="Makalowski W."/>
            <person name="Marzo M."/>
            <person name="Matsuda M."/>
            <person name="Matzkin L."/>
            <person name="McAllister B."/>
            <person name="McBride C.S."/>
            <person name="McKernan B."/>
            <person name="McKernan K."/>
            <person name="Mendez-Lago M."/>
            <person name="Minx P."/>
            <person name="Mollenhauer M.U."/>
            <person name="Montooth K."/>
            <person name="Mount S.M."/>
            <person name="Mu X."/>
            <person name="Myers E."/>
            <person name="Negre B."/>
            <person name="Newfeld S."/>
            <person name="Nielsen R."/>
            <person name="Noor M.A."/>
            <person name="O'Grady P."/>
            <person name="Pachter L."/>
            <person name="Papaceit M."/>
            <person name="Parisi M.J."/>
            <person name="Parisi M."/>
            <person name="Parts L."/>
            <person name="Pedersen J.S."/>
            <person name="Pesole G."/>
            <person name="Phillippy A.M."/>
            <person name="Ponting C.P."/>
            <person name="Pop M."/>
            <person name="Porcelli D."/>
            <person name="Powell J.R."/>
            <person name="Prohaska S."/>
            <person name="Pruitt K."/>
            <person name="Puig M."/>
            <person name="Quesneville H."/>
            <person name="Ram K.R."/>
            <person name="Rand D."/>
            <person name="Rasmussen M.D."/>
            <person name="Reed L.K."/>
            <person name="Reenan R."/>
            <person name="Reily A."/>
            <person name="Remington K.A."/>
            <person name="Rieger T.T."/>
            <person name="Ritchie M.G."/>
            <person name="Robin C."/>
            <person name="Rogers Y.H."/>
            <person name="Rohde C."/>
            <person name="Rozas J."/>
            <person name="Rubenfield M.J."/>
            <person name="Ruiz A."/>
            <person name="Russo S."/>
            <person name="Salzberg S.L."/>
            <person name="Sanchez-Gracia A."/>
            <person name="Saranga D.J."/>
            <person name="Sato H."/>
            <person name="Schaeffer S.W."/>
            <person name="Schatz M.C."/>
            <person name="Schlenke T."/>
            <person name="Schwartz R."/>
            <person name="Segarra C."/>
            <person name="Singh R.S."/>
            <person name="Sirot L."/>
            <person name="Sirota M."/>
            <person name="Sisneros N.B."/>
            <person name="Smith C.D."/>
            <person name="Smith T.F."/>
            <person name="Spieth J."/>
            <person name="Stage D.E."/>
            <person name="Stark A."/>
            <person name="Stephan W."/>
            <person name="Strausberg R.L."/>
            <person name="Strempel S."/>
            <person name="Sturgill D."/>
            <person name="Sutton G."/>
            <person name="Sutton G.G."/>
            <person name="Tao W."/>
            <person name="Teichmann S."/>
            <person name="Tobari Y.N."/>
            <person name="Tomimura Y."/>
            <person name="Tsolas J.M."/>
            <person name="Valente V.L."/>
            <person name="Venter E."/>
            <person name="Venter J.C."/>
            <person name="Vicario S."/>
            <person name="Vieira F.G."/>
            <person name="Vilella A.J."/>
            <person name="Villasante A."/>
            <person name="Walenz B."/>
            <person name="Wang J."/>
            <person name="Wasserman M."/>
            <person name="Watts T."/>
            <person name="Wilson D."/>
            <person name="Wilson R.K."/>
            <person name="Wing R.A."/>
            <person name="Wolfner M.F."/>
            <person name="Wong A."/>
            <person name="Wong G.K."/>
            <person name="Wu C.I."/>
            <person name="Wu G."/>
            <person name="Yamamoto D."/>
            <person name="Yang H.P."/>
            <person name="Yang S.P."/>
            <person name="Yorke J.A."/>
            <person name="Yoshida K."/>
            <person name="Zdobnov E."/>
            <person name="Zhang P."/>
            <person name="Zhang Y."/>
            <person name="Zimin A.V."/>
            <person name="Baldwin J."/>
            <person name="Abdouelleil A."/>
            <person name="Abdulkadir J."/>
            <person name="Abebe A."/>
            <person name="Abera B."/>
            <person name="Abreu J."/>
            <person name="Acer S.C."/>
            <person name="Aftuck L."/>
            <person name="Alexander A."/>
            <person name="An P."/>
            <person name="Anderson E."/>
            <person name="Anderson S."/>
            <person name="Arachi H."/>
            <person name="Azer M."/>
            <person name="Bachantsang P."/>
            <person name="Barry A."/>
            <person name="Bayul T."/>
            <person name="Berlin A."/>
            <person name="Bessette D."/>
            <person name="Bloom T."/>
            <person name="Blye J."/>
            <person name="Boguslavskiy L."/>
            <person name="Bonnet C."/>
            <person name="Boukhgalter B."/>
            <person name="Bourzgui I."/>
            <person name="Brown A."/>
            <person name="Cahill P."/>
            <person name="Channer S."/>
            <person name="Cheshatsang Y."/>
            <person name="Chuda L."/>
            <person name="Citroen M."/>
            <person name="Collymore A."/>
            <person name="Cooke P."/>
            <person name="Costello M."/>
            <person name="D'Aco K."/>
            <person name="Daza R."/>
            <person name="De Haan G."/>
            <person name="DeGray S."/>
            <person name="DeMaso C."/>
            <person name="Dhargay N."/>
            <person name="Dooley K."/>
            <person name="Dooley E."/>
            <person name="Doricent M."/>
            <person name="Dorje P."/>
            <person name="Dorjee K."/>
            <person name="Dupes A."/>
            <person name="Elong R."/>
            <person name="Falk J."/>
            <person name="Farina A."/>
            <person name="Faro S."/>
            <person name="Ferguson D."/>
            <person name="Fisher S."/>
            <person name="Foley C.D."/>
            <person name="Franke A."/>
            <person name="Friedrich D."/>
            <person name="Gadbois L."/>
            <person name="Gearin G."/>
            <person name="Gearin C.R."/>
            <person name="Giannoukos G."/>
            <person name="Goode T."/>
            <person name="Graham J."/>
            <person name="Grandbois E."/>
            <person name="Grewal S."/>
            <person name="Gyaltsen K."/>
            <person name="Hafez N."/>
            <person name="Hagos B."/>
            <person name="Hall J."/>
            <person name="Henson C."/>
            <person name="Hollinger A."/>
            <person name="Honan T."/>
            <person name="Huard M.D."/>
            <person name="Hughes L."/>
            <person name="Hurhula B."/>
            <person name="Husby M.E."/>
            <person name="Kamat A."/>
            <person name="Kanga B."/>
            <person name="Kashin S."/>
            <person name="Khazanovich D."/>
            <person name="Kisner P."/>
            <person name="Lance K."/>
            <person name="Lara M."/>
            <person name="Lee W."/>
            <person name="Lennon N."/>
            <person name="Letendre F."/>
            <person name="LeVine R."/>
            <person name="Lipovsky A."/>
            <person name="Liu X."/>
            <person name="Liu J."/>
            <person name="Liu S."/>
            <person name="Lokyitsang T."/>
            <person name="Lokyitsang Y."/>
            <person name="Lubonja R."/>
            <person name="Lui A."/>
            <person name="MacDonald P."/>
            <person name="Magnisalis V."/>
            <person name="Maru K."/>
            <person name="Matthews C."/>
            <person name="McCusker W."/>
            <person name="McDonough S."/>
            <person name="Mehta T."/>
            <person name="Meldrim J."/>
            <person name="Meneus L."/>
            <person name="Mihai O."/>
            <person name="Mihalev A."/>
            <person name="Mihova T."/>
            <person name="Mittelman R."/>
            <person name="Mlenga V."/>
            <person name="Montmayeur A."/>
            <person name="Mulrain L."/>
            <person name="Navidi A."/>
            <person name="Naylor J."/>
            <person name="Negash T."/>
            <person name="Nguyen T."/>
            <person name="Nguyen N."/>
            <person name="Nicol R."/>
            <person name="Norbu C."/>
            <person name="Norbu N."/>
            <person name="Novod N."/>
            <person name="O'Neill B."/>
            <person name="Osman S."/>
            <person name="Markiewicz E."/>
            <person name="Oyono O.L."/>
            <person name="Patti C."/>
            <person name="Phunkhang P."/>
            <person name="Pierre F."/>
            <person name="Priest M."/>
            <person name="Raghuraman S."/>
            <person name="Rege F."/>
            <person name="Reyes R."/>
            <person name="Rise C."/>
            <person name="Rogov P."/>
            <person name="Ross K."/>
            <person name="Ryan E."/>
            <person name="Settipalli S."/>
            <person name="Shea T."/>
            <person name="Sherpa N."/>
            <person name="Shi L."/>
            <person name="Shih D."/>
            <person name="Sparrow T."/>
            <person name="Spaulding J."/>
            <person name="Stalker J."/>
            <person name="Stange-Thomann N."/>
            <person name="Stavropoulos S."/>
            <person name="Stone C."/>
            <person name="Strader C."/>
            <person name="Tesfaye S."/>
            <person name="Thomson T."/>
            <person name="Thoulutsang Y."/>
            <person name="Thoulutsang D."/>
            <person name="Topham K."/>
            <person name="Topping I."/>
            <person name="Tsamla T."/>
            <person name="Vassiliev H."/>
            <person name="Vo A."/>
            <person name="Wangchuk T."/>
            <person name="Wangdi T."/>
            <person name="Weiand M."/>
            <person name="Wilkinson J."/>
            <person name="Wilson A."/>
            <person name="Yadav S."/>
            <person name="Young G."/>
            <person name="Yu Q."/>
            <person name="Zembek L."/>
            <person name="Zhong D."/>
            <person name="Zimmer A."/>
            <person name="Zwirko Z."/>
            <person name="Jaffe D.B."/>
            <person name="Alvarez P."/>
            <person name="Brockman W."/>
            <person name="Butler J."/>
            <person name="Chin C."/>
            <person name="Gnerre S."/>
            <person name="Grabherr M."/>
            <person name="Kleber M."/>
            <person name="Mauceli E."/>
            <person name="MacCallum I."/>
        </authorList>
    </citation>
    <scope>NUCLEOTIDE SEQUENCE [LARGE SCALE GENOMIC DNA]</scope>
    <source>
        <strain evidence="9">TSC#15010-1051.87</strain>
        <strain evidence="10">Tucson 15010-1051.87</strain>
    </source>
</reference>
<dbReference type="InterPro" id="IPR005828">
    <property type="entry name" value="MFS_sugar_transport-like"/>
</dbReference>
<evidence type="ECO:0000313" key="10">
    <source>
        <dbReference type="Proteomes" id="UP000008792"/>
    </source>
</evidence>
<gene>
    <name evidence="9" type="primary">Dvir\GJ17183</name>
    <name evidence="9" type="ORF">Dvir_GJ17183</name>
</gene>
<organism evidence="9 10">
    <name type="scientific">Drosophila virilis</name>
    <name type="common">Fruit fly</name>
    <dbReference type="NCBI Taxonomy" id="7244"/>
    <lineage>
        <taxon>Eukaryota</taxon>
        <taxon>Metazoa</taxon>
        <taxon>Ecdysozoa</taxon>
        <taxon>Arthropoda</taxon>
        <taxon>Hexapoda</taxon>
        <taxon>Insecta</taxon>
        <taxon>Pterygota</taxon>
        <taxon>Neoptera</taxon>
        <taxon>Endopterygota</taxon>
        <taxon>Diptera</taxon>
        <taxon>Brachycera</taxon>
        <taxon>Muscomorpha</taxon>
        <taxon>Ephydroidea</taxon>
        <taxon>Drosophilidae</taxon>
        <taxon>Drosophila</taxon>
    </lineage>
</organism>